<feature type="transmembrane region" description="Helical" evidence="1">
    <location>
        <begin position="36"/>
        <end position="58"/>
    </location>
</feature>
<sequence length="249" mass="27454">MKNFVDGVLAHGIFLGALSILMLFSLYQTSLFDDEALISALMGAVVGGAFTFSASFWINAKEKNEEAHSAVLIAQKKLFGYAATFALIEKKLEAVKKFRIDENEANFGTIDLEIAFEPFDARDVASVLPILEGEQKEKFLNYLAVSELIVRKFERLCSAQIEVAKTASLPESSILLKGNFTIENPQSIAQDLENMSAFARDLQMEVLGKAGDGDSDERMSKQAGVHIYNLTKNFERKTGMKTGYLNISG</sequence>
<comment type="caution">
    <text evidence="2">The sequence shown here is derived from an EMBL/GenBank/DDBJ whole genome shotgun (WGS) entry which is preliminary data.</text>
</comment>
<proteinExistence type="predicted"/>
<keyword evidence="1" id="KW-0472">Membrane</keyword>
<organism evidence="2 3">
    <name type="scientific">Donghicola tyrosinivorans</name>
    <dbReference type="NCBI Taxonomy" id="1652492"/>
    <lineage>
        <taxon>Bacteria</taxon>
        <taxon>Pseudomonadati</taxon>
        <taxon>Pseudomonadota</taxon>
        <taxon>Alphaproteobacteria</taxon>
        <taxon>Rhodobacterales</taxon>
        <taxon>Roseobacteraceae</taxon>
        <taxon>Donghicola</taxon>
    </lineage>
</organism>
<accession>A0A2T0WM55</accession>
<reference evidence="2 3" key="1">
    <citation type="submission" date="2018-03" db="EMBL/GenBank/DDBJ databases">
        <title>Genomic Encyclopedia of Archaeal and Bacterial Type Strains, Phase II (KMG-II): from individual species to whole genera.</title>
        <authorList>
            <person name="Goeker M."/>
        </authorList>
    </citation>
    <scope>NUCLEOTIDE SEQUENCE [LARGE SCALE GENOMIC DNA]</scope>
    <source>
        <strain evidence="2 3">DSM 100212</strain>
    </source>
</reference>
<name>A0A2T0WM55_9RHOB</name>
<keyword evidence="3" id="KW-1185">Reference proteome</keyword>
<dbReference type="RefSeq" id="WP_106265618.1">
    <property type="nucleotide sequence ID" value="NZ_PVTQ01000009.1"/>
</dbReference>
<feature type="transmembrane region" description="Helical" evidence="1">
    <location>
        <begin position="12"/>
        <end position="30"/>
    </location>
</feature>
<keyword evidence="1" id="KW-0812">Transmembrane</keyword>
<keyword evidence="1" id="KW-1133">Transmembrane helix</keyword>
<dbReference type="Proteomes" id="UP000238392">
    <property type="component" value="Unassembled WGS sequence"/>
</dbReference>
<dbReference type="EMBL" id="PVTQ01000009">
    <property type="protein sequence ID" value="PRY87765.1"/>
    <property type="molecule type" value="Genomic_DNA"/>
</dbReference>
<evidence type="ECO:0000313" key="3">
    <source>
        <dbReference type="Proteomes" id="UP000238392"/>
    </source>
</evidence>
<protein>
    <submittedName>
        <fullName evidence="2">Uncharacterized protein</fullName>
    </submittedName>
</protein>
<evidence type="ECO:0000313" key="2">
    <source>
        <dbReference type="EMBL" id="PRY87765.1"/>
    </source>
</evidence>
<evidence type="ECO:0000256" key="1">
    <source>
        <dbReference type="SAM" id="Phobius"/>
    </source>
</evidence>
<dbReference type="AlphaFoldDB" id="A0A2T0WM55"/>
<gene>
    <name evidence="2" type="ORF">CLV74_10986</name>
</gene>